<name>A0A060C8F7_9HYPH</name>
<dbReference type="SUPFAM" id="SSF53955">
    <property type="entry name" value="Lysozyme-like"/>
    <property type="match status" value="1"/>
</dbReference>
<evidence type="ECO:0000313" key="2">
    <source>
        <dbReference type="EMBL" id="AIA91499.1"/>
    </source>
</evidence>
<evidence type="ECO:0000259" key="1">
    <source>
        <dbReference type="Pfam" id="PF09374"/>
    </source>
</evidence>
<accession>A0A060C8F7</accession>
<protein>
    <submittedName>
        <fullName evidence="2">PG_binding_3</fullName>
    </submittedName>
</protein>
<dbReference type="Pfam" id="PF09374">
    <property type="entry name" value="PG_binding_3"/>
    <property type="match status" value="1"/>
</dbReference>
<dbReference type="InterPro" id="IPR018537">
    <property type="entry name" value="Peptidoglycan-bd_3"/>
</dbReference>
<sequence>MDYSVADFAVNSGPARAVKELQKLVGADQDGIMGAKTIAAINSAALTELIAVYNDRRLAFQKSLKTWKTFGRGWGKRVADVKARSLEMARGKEVEAPKRPRKAPR</sequence>
<organism evidence="2">
    <name type="scientific">uncultured Brucella sp</name>
    <dbReference type="NCBI Taxonomy" id="577589"/>
    <lineage>
        <taxon>Bacteria</taxon>
        <taxon>Pseudomonadati</taxon>
        <taxon>Pseudomonadota</taxon>
        <taxon>Alphaproteobacteria</taxon>
        <taxon>Hyphomicrobiales</taxon>
        <taxon>Brucellaceae</taxon>
        <taxon>Brucella/Ochrobactrum group</taxon>
        <taxon>Brucella</taxon>
        <taxon>environmental samples</taxon>
    </lineage>
</organism>
<proteinExistence type="predicted"/>
<dbReference type="AlphaFoldDB" id="A0A060C8F7"/>
<reference evidence="2" key="1">
    <citation type="journal article" date="2013" name="Environ. Microbiol.">
        <title>Seasonally variable intestinal metagenomes of the red palm weevil (Rhynchophorus ferrugineus).</title>
        <authorList>
            <person name="Jia S."/>
            <person name="Zhang X."/>
            <person name="Zhang G."/>
            <person name="Yin A."/>
            <person name="Zhang S."/>
            <person name="Li F."/>
            <person name="Wang L."/>
            <person name="Zhao D."/>
            <person name="Yun Q."/>
            <person name="Tala"/>
            <person name="Wang J."/>
            <person name="Sun G."/>
            <person name="Baabdullah M."/>
            <person name="Yu X."/>
            <person name="Hu S."/>
            <person name="Al-Mssallem I.S."/>
            <person name="Yu J."/>
        </authorList>
    </citation>
    <scope>NUCLEOTIDE SEQUENCE</scope>
</reference>
<dbReference type="Gene3D" id="1.20.141.10">
    <property type="entry name" value="Chitosanase, subunit A, domain 1"/>
    <property type="match status" value="1"/>
</dbReference>
<dbReference type="EMBL" id="KF124184">
    <property type="protein sequence ID" value="AIA91499.1"/>
    <property type="molecule type" value="Genomic_DNA"/>
</dbReference>
<feature type="non-terminal residue" evidence="2">
    <location>
        <position position="105"/>
    </location>
</feature>
<feature type="domain" description="Peptidoglycan binding" evidence="1">
    <location>
        <begin position="17"/>
        <end position="77"/>
    </location>
</feature>
<dbReference type="InterPro" id="IPR023346">
    <property type="entry name" value="Lysozyme-like_dom_sf"/>
</dbReference>